<keyword evidence="2" id="KW-0812">Transmembrane</keyword>
<dbReference type="OrthoDB" id="240298at2759"/>
<evidence type="ECO:0000259" key="9">
    <source>
        <dbReference type="PROSITE" id="PS50076"/>
    </source>
</evidence>
<keyword evidence="11" id="KW-1185">Reference proteome</keyword>
<name>A0A812WYN9_SYMPI</name>
<dbReference type="CDD" id="cd06257">
    <property type="entry name" value="DnaJ"/>
    <property type="match status" value="1"/>
</dbReference>
<evidence type="ECO:0000313" key="11">
    <source>
        <dbReference type="Proteomes" id="UP000649617"/>
    </source>
</evidence>
<reference evidence="10" key="1">
    <citation type="submission" date="2021-02" db="EMBL/GenBank/DDBJ databases">
        <authorList>
            <person name="Dougan E. K."/>
            <person name="Rhodes N."/>
            <person name="Thang M."/>
            <person name="Chan C."/>
        </authorList>
    </citation>
    <scope>NUCLEOTIDE SEQUENCE</scope>
</reference>
<dbReference type="FunFam" id="1.10.287.110:FF:000001">
    <property type="entry name" value="Import inner membrane translocase subunit tim14"/>
    <property type="match status" value="1"/>
</dbReference>
<dbReference type="GO" id="GO:0001405">
    <property type="term" value="C:PAM complex, Tim23 associated import motor"/>
    <property type="evidence" value="ECO:0007669"/>
    <property type="project" value="TreeGrafter"/>
</dbReference>
<evidence type="ECO:0000256" key="6">
    <source>
        <dbReference type="ARBA" id="ARBA00023136"/>
    </source>
</evidence>
<evidence type="ECO:0000256" key="2">
    <source>
        <dbReference type="ARBA" id="ARBA00022692"/>
    </source>
</evidence>
<comment type="similarity">
    <text evidence="7">Belongs to the TIM14 family.</text>
</comment>
<dbReference type="AlphaFoldDB" id="A0A812WYN9"/>
<dbReference type="PANTHER" id="PTHR12763:SF28">
    <property type="entry name" value="GEO10507P1-RELATED"/>
    <property type="match status" value="1"/>
</dbReference>
<dbReference type="InterPro" id="IPR036869">
    <property type="entry name" value="J_dom_sf"/>
</dbReference>
<dbReference type="Proteomes" id="UP000649617">
    <property type="component" value="Unassembled WGS sequence"/>
</dbReference>
<keyword evidence="4" id="KW-1133">Transmembrane helix</keyword>
<dbReference type="InterPro" id="IPR001623">
    <property type="entry name" value="DnaJ_domain"/>
</dbReference>
<keyword evidence="6" id="KW-0472">Membrane</keyword>
<dbReference type="PANTHER" id="PTHR12763">
    <property type="match status" value="1"/>
</dbReference>
<organism evidence="10 11">
    <name type="scientific">Symbiodinium pilosum</name>
    <name type="common">Dinoflagellate</name>
    <dbReference type="NCBI Taxonomy" id="2952"/>
    <lineage>
        <taxon>Eukaryota</taxon>
        <taxon>Sar</taxon>
        <taxon>Alveolata</taxon>
        <taxon>Dinophyceae</taxon>
        <taxon>Suessiales</taxon>
        <taxon>Symbiodiniaceae</taxon>
        <taxon>Symbiodinium</taxon>
    </lineage>
</organism>
<keyword evidence="5" id="KW-0496">Mitochondrion</keyword>
<gene>
    <name evidence="10" type="primary">pam18</name>
    <name evidence="10" type="ORF">SPIL2461_LOCUS20035</name>
</gene>
<feature type="region of interest" description="Disordered" evidence="8">
    <location>
        <begin position="1"/>
        <end position="26"/>
    </location>
</feature>
<dbReference type="GO" id="GO:0030150">
    <property type="term" value="P:protein import into mitochondrial matrix"/>
    <property type="evidence" value="ECO:0007669"/>
    <property type="project" value="TreeGrafter"/>
</dbReference>
<evidence type="ECO:0000313" key="10">
    <source>
        <dbReference type="EMBL" id="CAE7708354.1"/>
    </source>
</evidence>
<evidence type="ECO:0000256" key="7">
    <source>
        <dbReference type="ARBA" id="ARBA00038105"/>
    </source>
</evidence>
<dbReference type="GO" id="GO:0001671">
    <property type="term" value="F:ATPase activator activity"/>
    <property type="evidence" value="ECO:0007669"/>
    <property type="project" value="TreeGrafter"/>
</dbReference>
<dbReference type="SUPFAM" id="SSF46565">
    <property type="entry name" value="Chaperone J-domain"/>
    <property type="match status" value="1"/>
</dbReference>
<protein>
    <submittedName>
        <fullName evidence="10">Pam18 protein</fullName>
    </submittedName>
</protein>
<feature type="compositionally biased region" description="Polar residues" evidence="8">
    <location>
        <begin position="11"/>
        <end position="26"/>
    </location>
</feature>
<dbReference type="EMBL" id="CAJNIZ010045025">
    <property type="protein sequence ID" value="CAE7708354.1"/>
    <property type="molecule type" value="Genomic_DNA"/>
</dbReference>
<dbReference type="PROSITE" id="PS50076">
    <property type="entry name" value="DNAJ_2"/>
    <property type="match status" value="1"/>
</dbReference>
<comment type="caution">
    <text evidence="10">The sequence shown here is derived from an EMBL/GenBank/DDBJ whole genome shotgun (WGS) entry which is preliminary data.</text>
</comment>
<evidence type="ECO:0000256" key="1">
    <source>
        <dbReference type="ARBA" id="ARBA00004434"/>
    </source>
</evidence>
<evidence type="ECO:0000256" key="5">
    <source>
        <dbReference type="ARBA" id="ARBA00023128"/>
    </source>
</evidence>
<evidence type="ECO:0000256" key="3">
    <source>
        <dbReference type="ARBA" id="ARBA00022792"/>
    </source>
</evidence>
<accession>A0A812WYN9</accession>
<sequence length="143" mass="14861">MPEVPQAGQPAGQTSRSKASDAVPSSQGSSMWPLLLGGIGLGALAARQGLRAARASGVKVNFNMPAFGGFGAFGSGLQGFETPMTRAEARQILNLSSMAPNKEAVREAHRRLLIANHPDKGGSTYIASKINEAKEVMLGKKAT</sequence>
<dbReference type="Gene3D" id="1.10.287.110">
    <property type="entry name" value="DnaJ domain"/>
    <property type="match status" value="1"/>
</dbReference>
<feature type="domain" description="J" evidence="9">
    <location>
        <begin position="88"/>
        <end position="142"/>
    </location>
</feature>
<comment type="subcellular location">
    <subcellularLocation>
        <location evidence="1">Mitochondrion inner membrane</location>
        <topology evidence="1">Single-pass membrane protein</topology>
    </subcellularLocation>
</comment>
<proteinExistence type="inferred from homology"/>
<keyword evidence="3" id="KW-0999">Mitochondrion inner membrane</keyword>
<evidence type="ECO:0000256" key="4">
    <source>
        <dbReference type="ARBA" id="ARBA00022989"/>
    </source>
</evidence>
<evidence type="ECO:0000256" key="8">
    <source>
        <dbReference type="SAM" id="MobiDB-lite"/>
    </source>
</evidence>